<dbReference type="OMA" id="ATKSKHC"/>
<evidence type="ECO:0000313" key="4">
    <source>
        <dbReference type="Proteomes" id="UP000001519"/>
    </source>
</evidence>
<feature type="compositionally biased region" description="Acidic residues" evidence="1">
    <location>
        <begin position="237"/>
        <end position="246"/>
    </location>
</feature>
<reference evidence="3" key="3">
    <citation type="submission" date="2025-08" db="UniProtKB">
        <authorList>
            <consortium name="Ensembl"/>
        </authorList>
    </citation>
    <scope>IDENTIFICATION</scope>
</reference>
<dbReference type="STRING" id="9593.ENSGGOP00000027287"/>
<dbReference type="GO" id="GO:0005634">
    <property type="term" value="C:nucleus"/>
    <property type="evidence" value="ECO:0000318"/>
    <property type="project" value="GO_Central"/>
</dbReference>
<evidence type="ECO:0000259" key="2">
    <source>
        <dbReference type="PROSITE" id="PS50806"/>
    </source>
</evidence>
<dbReference type="GO" id="GO:0006355">
    <property type="term" value="P:regulation of DNA-templated transcription"/>
    <property type="evidence" value="ECO:0007669"/>
    <property type="project" value="InterPro"/>
</dbReference>
<dbReference type="Bgee" id="ENSGGOG00000010688">
    <property type="expression patterns" value="Expressed in testis"/>
</dbReference>
<reference evidence="3 4" key="2">
    <citation type="journal article" date="2012" name="Nature">
        <title>Insights into hominid evolution from the gorilla genome sequence.</title>
        <authorList>
            <person name="Scally A."/>
            <person name="Dutheil J.Y."/>
            <person name="Hillier L.W."/>
            <person name="Jordan G.E."/>
            <person name="Goodhead I."/>
            <person name="Herrero J."/>
            <person name="Hobolth A."/>
            <person name="Lappalainen T."/>
            <person name="Mailund T."/>
            <person name="Marques-Bonet T."/>
            <person name="McCarthy S."/>
            <person name="Montgomery S.H."/>
            <person name="Schwalie P.C."/>
            <person name="Tang Y.A."/>
            <person name="Ward M.C."/>
            <person name="Xue Y."/>
            <person name="Yngvadottir B."/>
            <person name="Alkan C."/>
            <person name="Andersen L.N."/>
            <person name="Ayub Q."/>
            <person name="Ball E.V."/>
            <person name="Beal K."/>
            <person name="Bradley B.J."/>
            <person name="Chen Y."/>
            <person name="Clee C.M."/>
            <person name="Fitzgerald S."/>
            <person name="Graves T.A."/>
            <person name="Gu Y."/>
            <person name="Heath P."/>
            <person name="Heger A."/>
            <person name="Karakoc E."/>
            <person name="Kolb-Kokocinski A."/>
            <person name="Laird G.K."/>
            <person name="Lunter G."/>
            <person name="Meader S."/>
            <person name="Mort M."/>
            <person name="Mullikin J.C."/>
            <person name="Munch K."/>
            <person name="O'Connor T.D."/>
            <person name="Phillips A.D."/>
            <person name="Prado-Martinez J."/>
            <person name="Rogers A.S."/>
            <person name="Sajjadian S."/>
            <person name="Schmidt D."/>
            <person name="Shaw K."/>
            <person name="Simpson J.T."/>
            <person name="Stenson P.D."/>
            <person name="Turner D.J."/>
            <person name="Vigilant L."/>
            <person name="Vilella A.J."/>
            <person name="Whitener W."/>
            <person name="Zhu B."/>
            <person name="Cooper D.N."/>
            <person name="de Jong P."/>
            <person name="Dermitzakis E.T."/>
            <person name="Eichler E.E."/>
            <person name="Flicek P."/>
            <person name="Goldman N."/>
            <person name="Mundy N.I."/>
            <person name="Ning Z."/>
            <person name="Odom D.T."/>
            <person name="Ponting C.P."/>
            <person name="Quail M.A."/>
            <person name="Ryder O.A."/>
            <person name="Searle S.M."/>
            <person name="Warren W.C."/>
            <person name="Wilson R.K."/>
            <person name="Schierup M.H."/>
            <person name="Rogers J."/>
            <person name="Tyler-Smith C."/>
            <person name="Durbin R."/>
        </authorList>
    </citation>
    <scope>NUCLEOTIDE SEQUENCE [LARGE SCALE GENOMIC DNA]</scope>
</reference>
<feature type="region of interest" description="Disordered" evidence="1">
    <location>
        <begin position="171"/>
        <end position="246"/>
    </location>
</feature>
<dbReference type="PROSITE" id="PS50806">
    <property type="entry name" value="KRAB_RELATED"/>
    <property type="match status" value="1"/>
</dbReference>
<dbReference type="GeneTree" id="ENSGT00390000012484"/>
<feature type="compositionally biased region" description="Polar residues" evidence="1">
    <location>
        <begin position="202"/>
        <end position="213"/>
    </location>
</feature>
<evidence type="ECO:0000256" key="1">
    <source>
        <dbReference type="SAM" id="MobiDB-lite"/>
    </source>
</evidence>
<proteinExistence type="predicted"/>
<dbReference type="Pfam" id="PF09514">
    <property type="entry name" value="SSXRD"/>
    <property type="match status" value="1"/>
</dbReference>
<organism evidence="3 4">
    <name type="scientific">Gorilla gorilla gorilla</name>
    <name type="common">Western lowland gorilla</name>
    <dbReference type="NCBI Taxonomy" id="9595"/>
    <lineage>
        <taxon>Eukaryota</taxon>
        <taxon>Metazoa</taxon>
        <taxon>Chordata</taxon>
        <taxon>Craniata</taxon>
        <taxon>Vertebrata</taxon>
        <taxon>Euteleostomi</taxon>
        <taxon>Mammalia</taxon>
        <taxon>Eutheria</taxon>
        <taxon>Euarchontoglires</taxon>
        <taxon>Primates</taxon>
        <taxon>Haplorrhini</taxon>
        <taxon>Catarrhini</taxon>
        <taxon>Hominidae</taxon>
        <taxon>Gorilla</taxon>
    </lineage>
</organism>
<dbReference type="FunCoup" id="G3SGQ0">
    <property type="interactions" value="18"/>
</dbReference>
<dbReference type="SUPFAM" id="SSF109640">
    <property type="entry name" value="KRAB domain (Kruppel-associated box)"/>
    <property type="match status" value="1"/>
</dbReference>
<keyword evidence="4" id="KW-1185">Reference proteome</keyword>
<dbReference type="InterPro" id="IPR003655">
    <property type="entry name" value="aKRAB"/>
</dbReference>
<dbReference type="EMBL" id="CABD030124350">
    <property type="status" value="NOT_ANNOTATED_CDS"/>
    <property type="molecule type" value="Genomic_DNA"/>
</dbReference>
<dbReference type="SMART" id="SM00349">
    <property type="entry name" value="KRAB"/>
    <property type="match status" value="1"/>
</dbReference>
<reference evidence="3" key="4">
    <citation type="submission" date="2025-09" db="UniProtKB">
        <authorList>
            <consortium name="Ensembl"/>
        </authorList>
    </citation>
    <scope>IDENTIFICATION</scope>
</reference>
<dbReference type="InterPro" id="IPR001909">
    <property type="entry name" value="KRAB"/>
</dbReference>
<dbReference type="Ensembl" id="ENSGGOT00000029323.2">
    <property type="protein sequence ID" value="ENSGGOP00000027287.2"/>
    <property type="gene ID" value="ENSGGOG00000010688.3"/>
</dbReference>
<dbReference type="InterPro" id="IPR036051">
    <property type="entry name" value="KRAB_dom_sf"/>
</dbReference>
<name>G3SGQ0_GORGO</name>
<dbReference type="Proteomes" id="UP000001519">
    <property type="component" value="Chromosome X"/>
</dbReference>
<dbReference type="InterPro" id="IPR019041">
    <property type="entry name" value="SSXRD_motif"/>
</dbReference>
<sequence>MSSSHSATDTEYQPLERAFPRRTISEYARSDSFDSSKIRVLQLERLRLSLAGKTAPGAVNGDDAFVRRPRVGSQIPEKIQKAFDDIAKYFSEKEWEKMKAWEKIIYVYMKRKYEAMTKLGFKATLPPFMCNKRVADFQGNDFDNDPNRGNQVEHPQMTFGRLQGIFPKIMPEKPAEEGNDSKGVPEASGPQNDGKQLRPSGKLNTSEKVNKTSGPKRGKHAWTHRLRERKQLVIYEEISDPQEDDK</sequence>
<evidence type="ECO:0000313" key="3">
    <source>
        <dbReference type="Ensembl" id="ENSGGOP00000027287.2"/>
    </source>
</evidence>
<reference evidence="4" key="1">
    <citation type="submission" date="2011-05" db="EMBL/GenBank/DDBJ databases">
        <title>Insights into the evolution of the great apes provided by the gorilla genome.</title>
        <authorList>
            <person name="Scally A."/>
        </authorList>
    </citation>
    <scope>NUCLEOTIDE SEQUENCE [LARGE SCALE GENOMIC DNA]</scope>
</reference>
<gene>
    <name evidence="3" type="primary">LOC109024635</name>
</gene>
<accession>G3SGQ0</accession>
<dbReference type="InParanoid" id="G3SGQ0"/>
<dbReference type="PANTHER" id="PTHR14112">
    <property type="entry name" value="SYNOVIAL SARCOMA, X MEMBER"/>
    <property type="match status" value="1"/>
</dbReference>
<dbReference type="AlphaFoldDB" id="G3SGQ0"/>
<protein>
    <recommendedName>
        <fullName evidence="2">KRAB-related domain-containing protein</fullName>
    </recommendedName>
</protein>
<feature type="domain" description="KRAB-related" evidence="2">
    <location>
        <begin position="78"/>
        <end position="141"/>
    </location>
</feature>
<dbReference type="PANTHER" id="PTHR14112:SF23">
    <property type="entry name" value="PROTEIN SSX5"/>
    <property type="match status" value="1"/>
</dbReference>
<feature type="compositionally biased region" description="Basic residues" evidence="1">
    <location>
        <begin position="214"/>
        <end position="228"/>
    </location>
</feature>
<feature type="compositionally biased region" description="Basic and acidic residues" evidence="1">
    <location>
        <begin position="171"/>
        <end position="180"/>
    </location>
</feature>